<dbReference type="eggNOG" id="ENOG503320X">
    <property type="taxonomic scope" value="Bacteria"/>
</dbReference>
<dbReference type="AlphaFoldDB" id="U7VFP0"/>
<keyword evidence="3" id="KW-1185">Reference proteome</keyword>
<dbReference type="HOGENOM" id="CLU_138383_1_0_0"/>
<comment type="caution">
    <text evidence="2">The sequence shown here is derived from an EMBL/GenBank/DDBJ whole genome shotgun (WGS) entry which is preliminary data.</text>
</comment>
<accession>U7VFP0</accession>
<dbReference type="RefSeq" id="WP_023049701.1">
    <property type="nucleotide sequence ID" value="NZ_CP173062.2"/>
</dbReference>
<dbReference type="Pfam" id="PF17032">
    <property type="entry name" value="Zn_ribbon_15"/>
    <property type="match status" value="1"/>
</dbReference>
<proteinExistence type="predicted"/>
<dbReference type="InterPro" id="IPR031493">
    <property type="entry name" value="Zinc_ribbon_15"/>
</dbReference>
<evidence type="ECO:0000313" key="3">
    <source>
        <dbReference type="Proteomes" id="UP000017081"/>
    </source>
</evidence>
<sequence>MIFVGIFGLKDSEEKLREVDFECTGCLSEKVQLFALRRVFEIFFIPIITLKKKYIIACNSCNSVYKLKDEKMEEVLLKGKVRYEDVEKILKQS</sequence>
<organism evidence="2 3">
    <name type="scientific">Cetobacterium somerae ATCC BAA-474</name>
    <dbReference type="NCBI Taxonomy" id="1319815"/>
    <lineage>
        <taxon>Bacteria</taxon>
        <taxon>Fusobacteriati</taxon>
        <taxon>Fusobacteriota</taxon>
        <taxon>Fusobacteriia</taxon>
        <taxon>Fusobacteriales</taxon>
        <taxon>Fusobacteriaceae</taxon>
        <taxon>Cetobacterium</taxon>
    </lineage>
</organism>
<protein>
    <recommendedName>
        <fullName evidence="1">Zinc-ribbon 15 domain-containing protein</fullName>
    </recommendedName>
</protein>
<dbReference type="STRING" id="1319815.HMPREF0202_00152"/>
<name>U7VFP0_9FUSO</name>
<evidence type="ECO:0000313" key="2">
    <source>
        <dbReference type="EMBL" id="ERT69949.1"/>
    </source>
</evidence>
<reference evidence="2 3" key="1">
    <citation type="submission" date="2013-08" db="EMBL/GenBank/DDBJ databases">
        <authorList>
            <person name="Weinstock G."/>
            <person name="Sodergren E."/>
            <person name="Wylie T."/>
            <person name="Fulton L."/>
            <person name="Fulton R."/>
            <person name="Fronick C."/>
            <person name="O'Laughlin M."/>
            <person name="Godfrey J."/>
            <person name="Miner T."/>
            <person name="Herter B."/>
            <person name="Appelbaum E."/>
            <person name="Cordes M."/>
            <person name="Lek S."/>
            <person name="Wollam A."/>
            <person name="Pepin K.H."/>
            <person name="Palsikar V.B."/>
            <person name="Mitreva M."/>
            <person name="Wilson R.K."/>
        </authorList>
    </citation>
    <scope>NUCLEOTIDE SEQUENCE [LARGE SCALE GENOMIC DNA]</scope>
    <source>
        <strain evidence="2 3">ATCC BAA-474</strain>
    </source>
</reference>
<evidence type="ECO:0000259" key="1">
    <source>
        <dbReference type="Pfam" id="PF17032"/>
    </source>
</evidence>
<dbReference type="Proteomes" id="UP000017081">
    <property type="component" value="Unassembled WGS sequence"/>
</dbReference>
<dbReference type="EMBL" id="AXZF01000005">
    <property type="protein sequence ID" value="ERT69949.1"/>
    <property type="molecule type" value="Genomic_DNA"/>
</dbReference>
<feature type="domain" description="Zinc-ribbon 15" evidence="1">
    <location>
        <begin position="22"/>
        <end position="69"/>
    </location>
</feature>
<gene>
    <name evidence="2" type="ORF">HMPREF0202_00152</name>
</gene>